<sequence>MHKYLPHTSKDIEEMLKVTGAKSLDDLFSSIPKSLKLTKPYNIPNVLSDDDLTKHMQKLSSLNKELVVFRGAGAYDHYSPSIIRSLISRQEFLTSYTPYQPEVAQGTLQYIFEYQSMVCELTGMEVSNASMYDGATATAEAMFMAYALTNQSKVMVSETLNPRIIDVIKTYAKYRDIDVIVVPQKDGVTDLDFIKENGKDTMGLIAQNPNYYGIIEDYNGFADVIHEQGGLFILNGEGQALALIKTPGEYGADIACGDLQSFGLPLSYGGSYVGYMATKMTYVRKMPGRICGITTDVDGKRAFVLTLQAREQHIRRAKANSNICSNQSLMALAVTIYLSTMGKHGLVEVANESMNAAHYLYNELLKTKKFEVVYDQPFYKEFVLKALFDVEKFEKELIEDGILGPLHIGDHQLMFAVTEKRSKAEIDLLVEKVVNQK</sequence>
<evidence type="ECO:0000256" key="4">
    <source>
        <dbReference type="HAMAP-Rule" id="MF_00712"/>
    </source>
</evidence>
<dbReference type="GO" id="GO:0009116">
    <property type="term" value="P:nucleoside metabolic process"/>
    <property type="evidence" value="ECO:0007669"/>
    <property type="project" value="InterPro"/>
</dbReference>
<evidence type="ECO:0000313" key="7">
    <source>
        <dbReference type="Proteomes" id="UP001431532"/>
    </source>
</evidence>
<dbReference type="InterPro" id="IPR015422">
    <property type="entry name" value="PyrdxlP-dep_Trfase_small"/>
</dbReference>
<dbReference type="InterPro" id="IPR049315">
    <property type="entry name" value="GDC-P_N"/>
</dbReference>
<dbReference type="InterPro" id="IPR015424">
    <property type="entry name" value="PyrdxlP-dep_Trfase"/>
</dbReference>
<dbReference type="GO" id="GO:0004375">
    <property type="term" value="F:glycine dehydrogenase (decarboxylating) activity"/>
    <property type="evidence" value="ECO:0007669"/>
    <property type="project" value="UniProtKB-EC"/>
</dbReference>
<dbReference type="Pfam" id="PF02347">
    <property type="entry name" value="GDC-P"/>
    <property type="match status" value="1"/>
</dbReference>
<dbReference type="RefSeq" id="WP_282838680.1">
    <property type="nucleotide sequence ID" value="NZ_JASCXW010000003.1"/>
</dbReference>
<comment type="subunit">
    <text evidence="4">The glycine cleavage system is composed of four proteins: P, T, L and H. In this organism, the P 'protein' is a heterodimer of two subunits.</text>
</comment>
<dbReference type="PANTHER" id="PTHR42806:SF1">
    <property type="entry name" value="GLYCINE DEHYDROGENASE (DECARBOXYLATING)"/>
    <property type="match status" value="1"/>
</dbReference>
<dbReference type="Proteomes" id="UP001431532">
    <property type="component" value="Unassembled WGS sequence"/>
</dbReference>
<comment type="similarity">
    <text evidence="4">Belongs to the GcvP family. N-terminal subunit subfamily.</text>
</comment>
<keyword evidence="2 4" id="KW-0560">Oxidoreductase</keyword>
<evidence type="ECO:0000313" key="6">
    <source>
        <dbReference type="EMBL" id="MDI6452265.1"/>
    </source>
</evidence>
<gene>
    <name evidence="4 6" type="primary">gcvPA</name>
    <name evidence="6" type="ORF">QJ521_01705</name>
</gene>
<comment type="caution">
    <text evidence="6">The sequence shown here is derived from an EMBL/GenBank/DDBJ whole genome shotgun (WGS) entry which is preliminary data.</text>
</comment>
<comment type="catalytic activity">
    <reaction evidence="3 4">
        <text>N(6)-[(R)-lipoyl]-L-lysyl-[glycine-cleavage complex H protein] + glycine + H(+) = N(6)-[(R)-S(8)-aminomethyldihydrolipoyl]-L-lysyl-[glycine-cleavage complex H protein] + CO2</text>
        <dbReference type="Rhea" id="RHEA:24304"/>
        <dbReference type="Rhea" id="RHEA-COMP:10494"/>
        <dbReference type="Rhea" id="RHEA-COMP:10495"/>
        <dbReference type="ChEBI" id="CHEBI:15378"/>
        <dbReference type="ChEBI" id="CHEBI:16526"/>
        <dbReference type="ChEBI" id="CHEBI:57305"/>
        <dbReference type="ChEBI" id="CHEBI:83099"/>
        <dbReference type="ChEBI" id="CHEBI:83143"/>
        <dbReference type="EC" id="1.4.4.2"/>
    </reaction>
</comment>
<evidence type="ECO:0000259" key="5">
    <source>
        <dbReference type="Pfam" id="PF02347"/>
    </source>
</evidence>
<accession>A0AAW6U2Z2</accession>
<evidence type="ECO:0000256" key="1">
    <source>
        <dbReference type="ARBA" id="ARBA00003788"/>
    </source>
</evidence>
<dbReference type="PANTHER" id="PTHR42806">
    <property type="entry name" value="GLYCINE CLEAVAGE SYSTEM P-PROTEIN"/>
    <property type="match status" value="1"/>
</dbReference>
<evidence type="ECO:0000256" key="2">
    <source>
        <dbReference type="ARBA" id="ARBA00023002"/>
    </source>
</evidence>
<comment type="function">
    <text evidence="1 4">The glycine cleavage system catalyzes the degradation of glycine. The P protein binds the alpha-amino group of glycine through its pyridoxal phosphate cofactor; CO(2) is released and the remaining methylamine moiety is then transferred to the lipoamide cofactor of the H protein.</text>
</comment>
<dbReference type="NCBIfam" id="NF001696">
    <property type="entry name" value="PRK00451.1"/>
    <property type="match status" value="1"/>
</dbReference>
<feature type="domain" description="Glycine cleavage system P-protein N-terminal" evidence="5">
    <location>
        <begin position="2"/>
        <end position="431"/>
    </location>
</feature>
<dbReference type="AlphaFoldDB" id="A0AAW6U2Z2"/>
<dbReference type="EC" id="1.4.4.2" evidence="4"/>
<dbReference type="Gene3D" id="3.90.1150.10">
    <property type="entry name" value="Aspartate Aminotransferase, domain 1"/>
    <property type="match status" value="1"/>
</dbReference>
<dbReference type="InterPro" id="IPR023010">
    <property type="entry name" value="GcvPA"/>
</dbReference>
<organism evidence="6 7">
    <name type="scientific">Peloplasma aerotolerans</name>
    <dbReference type="NCBI Taxonomy" id="3044389"/>
    <lineage>
        <taxon>Bacteria</taxon>
        <taxon>Bacillati</taxon>
        <taxon>Mycoplasmatota</taxon>
        <taxon>Mollicutes</taxon>
        <taxon>Acholeplasmatales</taxon>
        <taxon>Acholeplasmataceae</taxon>
        <taxon>Peloplasma</taxon>
    </lineage>
</organism>
<protein>
    <recommendedName>
        <fullName evidence="4">Probable glycine dehydrogenase (decarboxylating) subunit 1</fullName>
        <ecNumber evidence="4">1.4.4.2</ecNumber>
    </recommendedName>
    <alternativeName>
        <fullName evidence="4">Glycine cleavage system P-protein subunit 1</fullName>
    </alternativeName>
    <alternativeName>
        <fullName evidence="4">Glycine decarboxylase subunit 1</fullName>
    </alternativeName>
    <alternativeName>
        <fullName evidence="4">Glycine dehydrogenase (aminomethyl-transferring) subunit 1</fullName>
    </alternativeName>
</protein>
<dbReference type="InterPro" id="IPR020581">
    <property type="entry name" value="GDC_P"/>
</dbReference>
<dbReference type="SUPFAM" id="SSF53383">
    <property type="entry name" value="PLP-dependent transferases"/>
    <property type="match status" value="1"/>
</dbReference>
<keyword evidence="7" id="KW-1185">Reference proteome</keyword>
<dbReference type="InterPro" id="IPR015421">
    <property type="entry name" value="PyrdxlP-dep_Trfase_major"/>
</dbReference>
<evidence type="ECO:0000256" key="3">
    <source>
        <dbReference type="ARBA" id="ARBA00049026"/>
    </source>
</evidence>
<name>A0AAW6U2Z2_9MOLU</name>
<reference evidence="6" key="1">
    <citation type="submission" date="2023-05" db="EMBL/GenBank/DDBJ databases">
        <title>Mariniplasma microaerophilum sp. nov., a novel anaerobic mollicute isolated from terrestrial mud volcano, Taman Peninsula, Russia.</title>
        <authorList>
            <person name="Khomyakova M.A."/>
            <person name="Merkel A.Y."/>
            <person name="Slobodkin A.I."/>
        </authorList>
    </citation>
    <scope>NUCLEOTIDE SEQUENCE</scope>
    <source>
        <strain evidence="6">M4Ah</strain>
    </source>
</reference>
<dbReference type="Gene3D" id="3.40.640.10">
    <property type="entry name" value="Type I PLP-dependent aspartate aminotransferase-like (Major domain)"/>
    <property type="match status" value="1"/>
</dbReference>
<dbReference type="CDD" id="cd00613">
    <property type="entry name" value="GDC-P"/>
    <property type="match status" value="1"/>
</dbReference>
<dbReference type="PIRSF" id="PIRSF006815">
    <property type="entry name" value="GcvPA"/>
    <property type="match status" value="1"/>
</dbReference>
<proteinExistence type="inferred from homology"/>
<dbReference type="EMBL" id="JASCXW010000003">
    <property type="protein sequence ID" value="MDI6452265.1"/>
    <property type="molecule type" value="Genomic_DNA"/>
</dbReference>
<dbReference type="HAMAP" id="MF_00712">
    <property type="entry name" value="GcvPA"/>
    <property type="match status" value="1"/>
</dbReference>
<dbReference type="GO" id="GO:0019464">
    <property type="term" value="P:glycine decarboxylation via glycine cleavage system"/>
    <property type="evidence" value="ECO:0007669"/>
    <property type="project" value="UniProtKB-UniRule"/>
</dbReference>